<dbReference type="PANTHER" id="PTHR25462">
    <property type="entry name" value="BONUS, ISOFORM C-RELATED"/>
    <property type="match status" value="1"/>
</dbReference>
<dbReference type="SUPFAM" id="SSF57845">
    <property type="entry name" value="B-box zinc-binding domain"/>
    <property type="match status" value="1"/>
</dbReference>
<dbReference type="PROSITE" id="PS50119">
    <property type="entry name" value="ZF_BBOX"/>
    <property type="match status" value="2"/>
</dbReference>
<evidence type="ECO:0000259" key="3">
    <source>
        <dbReference type="PROSITE" id="PS50119"/>
    </source>
</evidence>
<evidence type="ECO:0000313" key="4">
    <source>
        <dbReference type="EMBL" id="CAG2253876.1"/>
    </source>
</evidence>
<keyword evidence="1" id="KW-0862">Zinc</keyword>
<dbReference type="OrthoDB" id="10480928at2759"/>
<evidence type="ECO:0000256" key="1">
    <source>
        <dbReference type="PROSITE-ProRule" id="PRU00024"/>
    </source>
</evidence>
<dbReference type="EMBL" id="CAJPWZ010003181">
    <property type="protein sequence ID" value="CAG2253876.1"/>
    <property type="molecule type" value="Genomic_DNA"/>
</dbReference>
<sequence length="206" mass="24760">MCTFCKEEKITEWICSDCDKPLCFECKRCHLWDFERKDHKIISANIPLESKVYGKQILKNINCKDHKDHFYTNYCIECRCLVCPECVSINSCHKGHTFKTIHTIHEETLEELDSLENHIKHSLLGSVTQKLKSLKDWYNFHEKKFEEEKEKILKYTDNLRKLITKYSDELVDELEQTFARNANVISQEKFKLEQLQRELKRKHYTH</sequence>
<dbReference type="InterPro" id="IPR000315">
    <property type="entry name" value="Znf_B-box"/>
</dbReference>
<dbReference type="CDD" id="cd19756">
    <property type="entry name" value="Bbox2"/>
    <property type="match status" value="1"/>
</dbReference>
<dbReference type="PANTHER" id="PTHR25462:SF296">
    <property type="entry name" value="MEIOTIC P26, ISOFORM F"/>
    <property type="match status" value="1"/>
</dbReference>
<proteinExistence type="predicted"/>
<protein>
    <recommendedName>
        <fullName evidence="3">B box-type domain-containing protein</fullName>
    </recommendedName>
</protein>
<reference evidence="4" key="1">
    <citation type="submission" date="2021-03" db="EMBL/GenBank/DDBJ databases">
        <authorList>
            <person name="Bekaert M."/>
        </authorList>
    </citation>
    <scope>NUCLEOTIDE SEQUENCE</scope>
</reference>
<dbReference type="Proteomes" id="UP000683360">
    <property type="component" value="Unassembled WGS sequence"/>
</dbReference>
<gene>
    <name evidence="4" type="ORF">MEDL_65384</name>
</gene>
<keyword evidence="1" id="KW-0479">Metal-binding</keyword>
<evidence type="ECO:0000256" key="2">
    <source>
        <dbReference type="SAM" id="Coils"/>
    </source>
</evidence>
<keyword evidence="2" id="KW-0175">Coiled coil</keyword>
<dbReference type="Pfam" id="PF00643">
    <property type="entry name" value="zf-B_box"/>
    <property type="match status" value="1"/>
</dbReference>
<comment type="caution">
    <text evidence="4">The sequence shown here is derived from an EMBL/GenBank/DDBJ whole genome shotgun (WGS) entry which is preliminary data.</text>
</comment>
<feature type="coiled-coil region" evidence="2">
    <location>
        <begin position="138"/>
        <end position="165"/>
    </location>
</feature>
<organism evidence="4 5">
    <name type="scientific">Mytilus edulis</name>
    <name type="common">Blue mussel</name>
    <dbReference type="NCBI Taxonomy" id="6550"/>
    <lineage>
        <taxon>Eukaryota</taxon>
        <taxon>Metazoa</taxon>
        <taxon>Spiralia</taxon>
        <taxon>Lophotrochozoa</taxon>
        <taxon>Mollusca</taxon>
        <taxon>Bivalvia</taxon>
        <taxon>Autobranchia</taxon>
        <taxon>Pteriomorphia</taxon>
        <taxon>Mytilida</taxon>
        <taxon>Mytiloidea</taxon>
        <taxon>Mytilidae</taxon>
        <taxon>Mytilinae</taxon>
        <taxon>Mytilus</taxon>
    </lineage>
</organism>
<dbReference type="GO" id="GO:0008270">
    <property type="term" value="F:zinc ion binding"/>
    <property type="evidence" value="ECO:0007669"/>
    <property type="project" value="UniProtKB-KW"/>
</dbReference>
<keyword evidence="1" id="KW-0863">Zinc-finger</keyword>
<dbReference type="AlphaFoldDB" id="A0A8S3VJR1"/>
<dbReference type="InterPro" id="IPR047153">
    <property type="entry name" value="TRIM45/56/19-like"/>
</dbReference>
<accession>A0A8S3VJR1</accession>
<evidence type="ECO:0000313" key="5">
    <source>
        <dbReference type="Proteomes" id="UP000683360"/>
    </source>
</evidence>
<keyword evidence="5" id="KW-1185">Reference proteome</keyword>
<dbReference type="Gene3D" id="3.30.160.60">
    <property type="entry name" value="Classic Zinc Finger"/>
    <property type="match status" value="1"/>
</dbReference>
<feature type="domain" description="B box-type" evidence="3">
    <location>
        <begin position="58"/>
        <end position="101"/>
    </location>
</feature>
<feature type="domain" description="B box-type" evidence="3">
    <location>
        <begin position="1"/>
        <end position="44"/>
    </location>
</feature>
<name>A0A8S3VJR1_MYTED</name>